<evidence type="ECO:0000313" key="1">
    <source>
        <dbReference type="EMBL" id="QQC67926.1"/>
    </source>
</evidence>
<evidence type="ECO:0000313" key="2">
    <source>
        <dbReference type="Proteomes" id="UP000595610"/>
    </source>
</evidence>
<dbReference type="EMBL" id="CP066077">
    <property type="protein sequence ID" value="QQC67926.1"/>
    <property type="molecule type" value="Genomic_DNA"/>
</dbReference>
<dbReference type="RefSeq" id="WP_157004300.1">
    <property type="nucleotide sequence ID" value="NZ_CP066077.1"/>
</dbReference>
<dbReference type="AlphaFoldDB" id="A0A7T4N9W1"/>
<keyword evidence="2" id="KW-1185">Reference proteome</keyword>
<keyword evidence="1" id="KW-0614">Plasmid</keyword>
<accession>A0A7T4N9W1</accession>
<dbReference type="Proteomes" id="UP000595610">
    <property type="component" value="Plasmid unnamed"/>
</dbReference>
<sequence>MLMLLKSDRPEVVAALPSRVDVQTGSNLFKIFEREFKSSQSHLSNFLTACSHGNIRLALELFRGFVVSGYTNVGEMAQSGRWKIQMHQVLKPFMIPNRFFYNEQLSRIPNVFQIRSKTHGSHFTALRILFELHKGQDRKAPPFKPVAQLKAGFVETFGMAEDFDLNSDMLLKYGLVEANNRLDVFDTRVDSIKLTPYGEFVLTDLALAFTYLELVCVDCAISDAEKSNSIAQLSVDEYRMHVERNRLERVQLRIEKTAAFVEYLEHEEAREIELFNMHDRAKITANLRAAFDTERVRILSSAVRNS</sequence>
<geneLocation type="plasmid" evidence="1 2">
    <name>unnamed</name>
</geneLocation>
<organism evidence="1 2">
    <name type="scientific">Paraburkholderia ginsengisoli</name>
    <dbReference type="NCBI Taxonomy" id="311231"/>
    <lineage>
        <taxon>Bacteria</taxon>
        <taxon>Pseudomonadati</taxon>
        <taxon>Pseudomonadota</taxon>
        <taxon>Betaproteobacteria</taxon>
        <taxon>Burkholderiales</taxon>
        <taxon>Burkholderiaceae</taxon>
        <taxon>Paraburkholderia</taxon>
    </lineage>
</organism>
<name>A0A7T4N9W1_9BURK</name>
<dbReference type="KEGG" id="pgis:I6I06_28450"/>
<protein>
    <submittedName>
        <fullName evidence="1">Uncharacterized protein</fullName>
    </submittedName>
</protein>
<proteinExistence type="predicted"/>
<reference evidence="1 2" key="1">
    <citation type="submission" date="2020-12" db="EMBL/GenBank/DDBJ databases">
        <title>FDA dAtabase for Regulatory Grade micrObial Sequences (FDA-ARGOS): Supporting development and validation of Infectious Disease Dx tests.</title>
        <authorList>
            <person name="Nelson B."/>
            <person name="Plummer A."/>
            <person name="Tallon L."/>
            <person name="Sadzewicz L."/>
            <person name="Zhao X."/>
            <person name="Boylan J."/>
            <person name="Ott S."/>
            <person name="Bowen H."/>
            <person name="Vavikolanu K."/>
            <person name="Mehta A."/>
            <person name="Aluvathingal J."/>
            <person name="Nadendla S."/>
            <person name="Myers T."/>
            <person name="Yan Y."/>
            <person name="Sichtig H."/>
        </authorList>
    </citation>
    <scope>NUCLEOTIDE SEQUENCE [LARGE SCALE GENOMIC DNA]</scope>
    <source>
        <strain evidence="1 2">FDAARGOS_1049</strain>
        <plasmid evidence="1 2">unnamed</plasmid>
    </source>
</reference>
<gene>
    <name evidence="1" type="ORF">I6I06_28450</name>
</gene>